<feature type="transmembrane region" description="Helical" evidence="7">
    <location>
        <begin position="977"/>
        <end position="1003"/>
    </location>
</feature>
<feature type="region of interest" description="Disordered" evidence="6">
    <location>
        <begin position="2074"/>
        <end position="2269"/>
    </location>
</feature>
<feature type="domain" description="Ig-like" evidence="8">
    <location>
        <begin position="46"/>
        <end position="134"/>
    </location>
</feature>
<feature type="domain" description="Ig-like" evidence="8">
    <location>
        <begin position="877"/>
        <end position="964"/>
    </location>
</feature>
<dbReference type="InterPro" id="IPR003598">
    <property type="entry name" value="Ig_sub2"/>
</dbReference>
<feature type="domain" description="Ig-like" evidence="8">
    <location>
        <begin position="271"/>
        <end position="372"/>
    </location>
</feature>
<keyword evidence="10" id="KW-1185">Reference proteome</keyword>
<evidence type="ECO:0000256" key="2">
    <source>
        <dbReference type="ARBA" id="ARBA00022692"/>
    </source>
</evidence>
<dbReference type="InterPro" id="IPR007110">
    <property type="entry name" value="Ig-like_dom"/>
</dbReference>
<feature type="region of interest" description="Disordered" evidence="6">
    <location>
        <begin position="3529"/>
        <end position="3564"/>
    </location>
</feature>
<feature type="region of interest" description="Disordered" evidence="6">
    <location>
        <begin position="1081"/>
        <end position="1166"/>
    </location>
</feature>
<dbReference type="Gene3D" id="2.60.40.10">
    <property type="entry name" value="Immunoglobulins"/>
    <property type="match status" value="8"/>
</dbReference>
<dbReference type="Pfam" id="PF07686">
    <property type="entry name" value="V-set"/>
    <property type="match status" value="1"/>
</dbReference>
<feature type="compositionally biased region" description="Polar residues" evidence="6">
    <location>
        <begin position="2182"/>
        <end position="2199"/>
    </location>
</feature>
<dbReference type="CDD" id="cd00096">
    <property type="entry name" value="Ig"/>
    <property type="match status" value="1"/>
</dbReference>
<dbReference type="PROSITE" id="PS50835">
    <property type="entry name" value="IG_LIKE"/>
    <property type="match status" value="9"/>
</dbReference>
<keyword evidence="2 7" id="KW-0812">Transmembrane</keyword>
<feature type="compositionally biased region" description="Polar residues" evidence="6">
    <location>
        <begin position="1653"/>
        <end position="1669"/>
    </location>
</feature>
<reference evidence="9" key="1">
    <citation type="submission" date="2020-05" db="UniProtKB">
        <authorList>
            <consortium name="EnsemblMetazoa"/>
        </authorList>
    </citation>
    <scope>IDENTIFICATION</scope>
    <source>
        <strain evidence="9">USDA</strain>
    </source>
</reference>
<evidence type="ECO:0000313" key="10">
    <source>
        <dbReference type="Proteomes" id="UP000095300"/>
    </source>
</evidence>
<evidence type="ECO:0000256" key="3">
    <source>
        <dbReference type="ARBA" id="ARBA00022989"/>
    </source>
</evidence>
<feature type="compositionally biased region" description="Low complexity" evidence="6">
    <location>
        <begin position="1713"/>
        <end position="1728"/>
    </location>
</feature>
<dbReference type="Pfam" id="PF13927">
    <property type="entry name" value="Ig_3"/>
    <property type="match status" value="2"/>
</dbReference>
<keyword evidence="5" id="KW-1015">Disulfide bond</keyword>
<feature type="region of interest" description="Disordered" evidence="6">
    <location>
        <begin position="2510"/>
        <end position="2553"/>
    </location>
</feature>
<feature type="domain" description="Ig-like" evidence="8">
    <location>
        <begin position="481"/>
        <end position="581"/>
    </location>
</feature>
<evidence type="ECO:0000313" key="9">
    <source>
        <dbReference type="EnsemblMetazoa" id="SCAU006455-PI"/>
    </source>
</evidence>
<dbReference type="Pfam" id="PF08205">
    <property type="entry name" value="C2-set_2"/>
    <property type="match status" value="2"/>
</dbReference>
<feature type="domain" description="Ig-like" evidence="8">
    <location>
        <begin position="673"/>
        <end position="787"/>
    </location>
</feature>
<organism evidence="9 10">
    <name type="scientific">Stomoxys calcitrans</name>
    <name type="common">Stable fly</name>
    <name type="synonym">Conops calcitrans</name>
    <dbReference type="NCBI Taxonomy" id="35570"/>
    <lineage>
        <taxon>Eukaryota</taxon>
        <taxon>Metazoa</taxon>
        <taxon>Ecdysozoa</taxon>
        <taxon>Arthropoda</taxon>
        <taxon>Hexapoda</taxon>
        <taxon>Insecta</taxon>
        <taxon>Pterygota</taxon>
        <taxon>Neoptera</taxon>
        <taxon>Endopterygota</taxon>
        <taxon>Diptera</taxon>
        <taxon>Brachycera</taxon>
        <taxon>Muscomorpha</taxon>
        <taxon>Muscoidea</taxon>
        <taxon>Muscidae</taxon>
        <taxon>Stomoxys</taxon>
    </lineage>
</organism>
<dbReference type="EnsemblMetazoa" id="SCAU006455-RI">
    <property type="protein sequence ID" value="SCAU006455-PI"/>
    <property type="gene ID" value="SCAU006455"/>
</dbReference>
<feature type="compositionally biased region" description="Polar residues" evidence="6">
    <location>
        <begin position="1096"/>
        <end position="1116"/>
    </location>
</feature>
<feature type="compositionally biased region" description="Basic residues" evidence="6">
    <location>
        <begin position="2108"/>
        <end position="2117"/>
    </location>
</feature>
<feature type="region of interest" description="Disordered" evidence="6">
    <location>
        <begin position="2938"/>
        <end position="2973"/>
    </location>
</feature>
<feature type="region of interest" description="Disordered" evidence="6">
    <location>
        <begin position="3105"/>
        <end position="3144"/>
    </location>
</feature>
<evidence type="ECO:0000256" key="1">
    <source>
        <dbReference type="ARBA" id="ARBA00004167"/>
    </source>
</evidence>
<feature type="domain" description="Ig-like" evidence="8">
    <location>
        <begin position="792"/>
        <end position="872"/>
    </location>
</feature>
<dbReference type="PANTHER" id="PTHR23278:SF32">
    <property type="entry name" value="NEUROMUSCULIN, ISOFORM E"/>
    <property type="match status" value="1"/>
</dbReference>
<feature type="region of interest" description="Disordered" evidence="6">
    <location>
        <begin position="2448"/>
        <end position="2472"/>
    </location>
</feature>
<feature type="region of interest" description="Disordered" evidence="6">
    <location>
        <begin position="3312"/>
        <end position="3379"/>
    </location>
</feature>
<feature type="compositionally biased region" description="Basic and acidic residues" evidence="6">
    <location>
        <begin position="3609"/>
        <end position="3618"/>
    </location>
</feature>
<feature type="region of interest" description="Disordered" evidence="6">
    <location>
        <begin position="2301"/>
        <end position="2336"/>
    </location>
</feature>
<name>A0A1I8PB68_STOCA</name>
<dbReference type="SMART" id="SM00409">
    <property type="entry name" value="IG"/>
    <property type="match status" value="7"/>
</dbReference>
<keyword evidence="3 7" id="KW-1133">Transmembrane helix</keyword>
<feature type="region of interest" description="Disordered" evidence="6">
    <location>
        <begin position="1755"/>
        <end position="1775"/>
    </location>
</feature>
<dbReference type="InterPro" id="IPR013162">
    <property type="entry name" value="CD80_C2-set"/>
</dbReference>
<keyword evidence="4 7" id="KW-0472">Membrane</keyword>
<feature type="compositionally biased region" description="Low complexity" evidence="6">
    <location>
        <begin position="2160"/>
        <end position="2170"/>
    </location>
</feature>
<evidence type="ECO:0000256" key="5">
    <source>
        <dbReference type="ARBA" id="ARBA00023157"/>
    </source>
</evidence>
<dbReference type="InterPro" id="IPR013783">
    <property type="entry name" value="Ig-like_fold"/>
</dbReference>
<comment type="subcellular location">
    <subcellularLocation>
        <location evidence="1">Membrane</location>
        <topology evidence="1">Single-pass membrane protein</topology>
    </subcellularLocation>
</comment>
<feature type="domain" description="Ig-like" evidence="8">
    <location>
        <begin position="586"/>
        <end position="669"/>
    </location>
</feature>
<feature type="region of interest" description="Disordered" evidence="6">
    <location>
        <begin position="1920"/>
        <end position="1942"/>
    </location>
</feature>
<dbReference type="SUPFAM" id="SSF48726">
    <property type="entry name" value="Immunoglobulin"/>
    <property type="match status" value="7"/>
</dbReference>
<feature type="domain" description="Ig-like" evidence="8">
    <location>
        <begin position="160"/>
        <end position="260"/>
    </location>
</feature>
<sequence>MYYGESVQERGGSSNSWNNGSNMLLRHQHAVLIGFTLLIYSLQGYTNVQAVDQVITEKEGQTVVVPCPVNKDKCGELHSLNWFKGDNRIAAMLLDDSNVTSVAEGFEDRVSVEQNPFRLIIRNLEIADQDIYLCDTTYFIPIETCDNFNGHRVELKVLVPPSEMVIWDEKGDRIANGTVIGPMQERQMLNLTCVVRNTTPMPEVGWYRGSELLPEVDIHYDDKDGLFNVTVELYLKLTRKDLAHNIECRAKSAAIQNTLSTQFSIDLQVRPTNIHINGVEKYTVQGSKVVLTCSVYGARPPVNLTWYNSTQTIDPAENDLTEIRTKAIEQADGTFYTQSELLFNATRFENDKEFRCEAENIVVKMNGEKPFQALLGLEVFYPPVIDVNPLNATVNTGDSVLLYCDYVANPATLKSVLWYRNGVSLNVSDSDHYKGGNSEHVALSIRHAVKEDIGNYTCELTNEAGQGISEEQINLDVLYVPTVEVLMTPVDSVKESEEANVTLICKIIDANPPILTKVRWYANSTLLKELPDCEETKEDLCHIDPSKLLLESIGRGFFYNYSCEGYNDAGWGPRSEDKELLVLYEPGPATIAHFPLIAVKKKSVTFSCSVDDPGYPETNSFRWLRGGRASSSDTKDYTIEPVGLDSRTNYSCYAMNAGGKGAIATVNLEVHAPPFFIKNLPPYTGMLHTSRNANLTCRIECVPRCEISWLKDGVPIEKNDTRYFVKDKYMDASPATGDFESMLSVLHFNMSNWPNNKFDIEGDNANYTCISTGNAVGPGIKSATYFSIEYAPDNTTVSEEVVYVAEETTPGRVMCKSRANPEPTYEWHFNDKPLIQGSALIINTGMTRNESGRYTCVAFNKHGRSTAETVIDVQYKPRCEIERKEIDDQDTLICTAYGNPEEADFSWSIKAENESVEALGSGDSKTFKDKSYYVLKEDYEIARTYRCVANNTVGVGAFCEIEVAEQLAWWQRWDKPALIILVASILVLLLAVIIICCIIICICRRRRRQDKYRTDVSMSATHSVLSYQPTIPQLITGGNTVLPDTLKMPIMSSMLVPTLAAAVPQIEEHVQIPKTITTATQMTQQQETKTTTQQTPSANVKFTLRQNISNKPTTLDTKATPPSPTQTTTTSTTTTAIASTAPSNNSTLTTTSNHSHTGTRTATTTPTLSVRHCTQAPKSPPRWPLRPGVMVHVSSDTKENLAVNRMTLKPTATLANLTASTVNDSSMSSSTLNTSVSNNNSTQTTLLNVTGTDCGTGIPQNTATLGRGSGIPGRVDNFNAKQVVVDRLLANNSNNNNNNEQTNIIPTNLDCTKTDTKATKMMMSGEISLDLQTELRVMDAKQTGQGKQQEGIEIEKFTAAAAAQEKEICVDVTPRNDDEMGIQGTKKEICKKSRLERVEDFIVKIFFKRRRSSPSNTCRDSQRSHVGLLGGKFWKRPDGNGGTAIASSTSPFATEHRLKGIRSSGSVTYKKCVKTTTTTTTNTSTTMTSNSSSSRANETTTTKTTTQCPTNINTHLNNTPVITRIMAFSQQQQQQQQQVPQPQTQTQLQTQHAAQHPLPVSMISTGPSLNTNHPVISADPKGVRNIISGTTNVTHTTMSSTTNVTPSTALSAVSMRADSNGQNSSMRSVRKGILKAPTPPPRPPPPLKHPTQMAPQQPQERLVQRSSSLVGYGPKIEKVQTVQEKSSSMADPLTEPGEYENLPFHGLQTAPNKFTTPTTPTNFNNNTNVVRSVPRPKRLNGNISQTAGAAATYYGEHENDSQPQQQQQHYQQQQYSTIPSNRILANGTTRNEGGVIVHNNNSLAANTLQHNQNISDAASPNPHQMTYNLNNCFPKSYTEYYQNQQQQQHHQFQQKYGNSLSLSSNTHSSQLHGIEHDFNTYAVVERPHNTPTSSASSSMAGRTTNPFLAVSNFKKFDASGDEEVSGANGGVGNYQTTSMKRQGKRKTFIDKLEDRRFYSLKFAGNKHKQPNSKNAPVHFNASLIETSGSRVTPESGLMSAAAARAMGSLLGAGGGNDNKCKRHHSFAGGSLGDIESKGPVMRNGLHFYDPPAYENVNDAVQVHAAAVLSDMELPDPKSSAGTATVLLHPLPSYGSHNGVGGSGGSQGPKKKHHQRQHQPKEDLNLIEPERLSIYRSDSGISNSSYECVTPIPNGGGTQRGSSPSGKTPRTPKTPKTPKGHKNQTLAHSAVTASFNTSQKKPAPRVPSAPLYMNLNDQAPNGAGVGNLERPSSPNSTIATSAYESASSSQNDTTCNDPTSMSSTNSLYSNNKSMVSGALRCNRHQQPPELTTPEEYEQYQLGHHSHTHSASSLSVASSISASGNPNGIGRNTKCKKQQRSLGGANVNLMELNKRPLAHNSFLATNSAATTTTTCSKKFRRQTISDPYAHIKDINECEQWRQLQQYLAANHGDMQANNYCPKSPNAFKASAAVVVASTATEPSACVIAKSQQHEWRQSQQQQSQQNGTQSKNALANIQRSQSLSVNSSLPHHQQQMLMYYNETNDNFANKVGIMADPSMPASKNDNDHDNIRPSRKKRATVPIQQLGDHGLGRANLEKDSQSLSITHKNLSGRNAADSVDGHFDDVALTKEEKGLFHHQKQLQKHPSQKAKLPLTFTTAAAAALAPNQSLSDDLLANCIGRPVKLPLRKYHSFHFQPTQTVAGQQHLGNLQQLRAKQQQMQTILNFPQHMLSDDDNLNSTYNHKGPLVFRPYQVNEEVTFKPIQPSEESEDSMELQQDGSTPEIPKRQGEVYMDSGDFTNFTKLSTPKRHSSEENEEPPQLPKTAPPANFSDIKKLYGDMEINFETRTVTGASLTKAVHTPEERGSRTQELKTALNSGCGNTKTNISSLLQKSPKSGFSKPGIDYLGVSYITAANEKSPKTTRTQMKTATLNLDLNKNSPSIESPQHFKMLQKTLTANNNTPDSWGQAKLKQLGEIYKLSSSESSEEDKDSPAAKQKSQRKLNFSNDRQKQKPTLNPAASLEALEMLTKSQPELWRSNHAGSRQNLHQLELFHSLQKTKLQEKSQKAREDDDDEDLGYSFCEDDIDDNDDVKELGYAGSPKKIPQHSPRVTDIMAAGKDQENQVKFKLTQTHQEVQIFANKVGIMADPSMPASKNDNDHDNIRPSRKKRATVPIQQLGDHGLGRANLEKDSQSLSITHKNLSGRNAADSVDGHFDDVALTKEEKGLFHHQKQLQKHPSQKAKLPLTFTTAAAAALAPNQSLSDDLLANCIGRPVKLPLRKYHSFHFQPTQTVAGQQHLGNLQQLRAKQQQMQTILNFPQHMLSDDDNLNSTYNHKGPLVFRPYQVNEEVTFKPIQPSEESEDSMELQQDGSTPEIPKRQGEVYMDSGDFTNFTKLSTPKRHSSEENEEPPQLPKTAPPANFSDIKKLYGDMEINFETRTVTGASLTKAVHTPEERGSRTQELKTALNSGCGNTKTNISSLLQKSPKSGFSKPGIDYLGVSYITAANEKSPKTTRTQMKTATLNLDLNKNSPSIESPQHFKMLQKTLTANNNTPDSWGQAKLKQLGEIYKLSSSESSEEDKDSPAAKQKSQRKLNFSNDRQKQKPTLNPAASLEALEMLTKSQPELWRSNHAGSRQNLHQLELFHSLQKTKLQEKSQKAREDDDDEDLGYSFCEDDIDDNDDVKELGYAGSPKKIPQHSPRVTDIMAAGKDQENQVKFKLTQTHQEVQI</sequence>
<evidence type="ECO:0000256" key="7">
    <source>
        <dbReference type="SAM" id="Phobius"/>
    </source>
</evidence>
<feature type="compositionally biased region" description="Low complexity" evidence="6">
    <location>
        <begin position="2455"/>
        <end position="2468"/>
    </location>
</feature>
<evidence type="ECO:0000256" key="6">
    <source>
        <dbReference type="SAM" id="MobiDB-lite"/>
    </source>
</evidence>
<feature type="region of interest" description="Disordered" evidence="6">
    <location>
        <begin position="1479"/>
        <end position="1511"/>
    </location>
</feature>
<feature type="compositionally biased region" description="Gly residues" evidence="6">
    <location>
        <begin position="2097"/>
        <end position="2106"/>
    </location>
</feature>
<dbReference type="InterPro" id="IPR013106">
    <property type="entry name" value="Ig_V-set"/>
</dbReference>
<feature type="compositionally biased region" description="Polar residues" evidence="6">
    <location>
        <begin position="1680"/>
        <end position="1689"/>
    </location>
</feature>
<feature type="compositionally biased region" description="Basic and acidic residues" evidence="6">
    <location>
        <begin position="2118"/>
        <end position="2132"/>
    </location>
</feature>
<feature type="compositionally biased region" description="Low complexity" evidence="6">
    <location>
        <begin position="1117"/>
        <end position="1166"/>
    </location>
</feature>
<dbReference type="GO" id="GO:0016020">
    <property type="term" value="C:membrane"/>
    <property type="evidence" value="ECO:0007669"/>
    <property type="project" value="UniProtKB-SubCell"/>
</dbReference>
<feature type="compositionally biased region" description="Low complexity" evidence="6">
    <location>
        <begin position="1762"/>
        <end position="1774"/>
    </location>
</feature>
<dbReference type="InterPro" id="IPR003599">
    <property type="entry name" value="Ig_sub"/>
</dbReference>
<feature type="domain" description="Ig-like" evidence="8">
    <location>
        <begin position="383"/>
        <end position="474"/>
    </location>
</feature>
<dbReference type="InterPro" id="IPR036179">
    <property type="entry name" value="Ig-like_dom_sf"/>
</dbReference>
<feature type="compositionally biased region" description="Acidic residues" evidence="6">
    <location>
        <begin position="3619"/>
        <end position="3638"/>
    </location>
</feature>
<protein>
    <recommendedName>
        <fullName evidence="8">Ig-like domain-containing protein</fullName>
    </recommendedName>
</protein>
<feature type="region of interest" description="Disordered" evidence="6">
    <location>
        <begin position="3609"/>
        <end position="3638"/>
    </location>
</feature>
<feature type="compositionally biased region" description="Low complexity" evidence="6">
    <location>
        <begin position="2307"/>
        <end position="2321"/>
    </location>
</feature>
<dbReference type="STRING" id="35570.A0A1I8PB68"/>
<dbReference type="Proteomes" id="UP000095300">
    <property type="component" value="Unassembled WGS sequence"/>
</dbReference>
<dbReference type="SMART" id="SM00408">
    <property type="entry name" value="IGc2"/>
    <property type="match status" value="5"/>
</dbReference>
<feature type="compositionally biased region" description="Polar residues" evidence="6">
    <location>
        <begin position="2229"/>
        <end position="2269"/>
    </location>
</feature>
<feature type="compositionally biased region" description="Pro residues" evidence="6">
    <location>
        <begin position="1637"/>
        <end position="1648"/>
    </location>
</feature>
<evidence type="ECO:0000256" key="4">
    <source>
        <dbReference type="ARBA" id="ARBA00023136"/>
    </source>
</evidence>
<proteinExistence type="predicted"/>
<feature type="region of interest" description="Disordered" evidence="6">
    <location>
        <begin position="1633"/>
        <end position="1692"/>
    </location>
</feature>
<dbReference type="PANTHER" id="PTHR23278">
    <property type="entry name" value="SIDESTEP PROTEIN"/>
    <property type="match status" value="1"/>
</dbReference>
<accession>A0A1I8PB68</accession>
<evidence type="ECO:0000259" key="8">
    <source>
        <dbReference type="PROSITE" id="PS50835"/>
    </source>
</evidence>
<feature type="region of interest" description="Disordered" evidence="6">
    <location>
        <begin position="1713"/>
        <end position="1742"/>
    </location>
</feature>
<feature type="compositionally biased region" description="Low complexity" evidence="6">
    <location>
        <begin position="1081"/>
        <end position="1095"/>
    </location>
</feature>
<dbReference type="VEuPathDB" id="VectorBase:SCAU006455"/>
<feature type="region of interest" description="Disordered" evidence="6">
    <location>
        <begin position="2721"/>
        <end position="2788"/>
    </location>
</feature>